<gene>
    <name evidence="1" type="ORF">SCLCIDRAFT_29295</name>
</gene>
<dbReference type="EMBL" id="KN822110">
    <property type="protein sequence ID" value="KIM56749.1"/>
    <property type="molecule type" value="Genomic_DNA"/>
</dbReference>
<reference evidence="2" key="2">
    <citation type="submission" date="2015-01" db="EMBL/GenBank/DDBJ databases">
        <title>Evolutionary Origins and Diversification of the Mycorrhizal Mutualists.</title>
        <authorList>
            <consortium name="DOE Joint Genome Institute"/>
            <consortium name="Mycorrhizal Genomics Consortium"/>
            <person name="Kohler A."/>
            <person name="Kuo A."/>
            <person name="Nagy L.G."/>
            <person name="Floudas D."/>
            <person name="Copeland A."/>
            <person name="Barry K.W."/>
            <person name="Cichocki N."/>
            <person name="Veneault-Fourrey C."/>
            <person name="LaButti K."/>
            <person name="Lindquist E.A."/>
            <person name="Lipzen A."/>
            <person name="Lundell T."/>
            <person name="Morin E."/>
            <person name="Murat C."/>
            <person name="Riley R."/>
            <person name="Ohm R."/>
            <person name="Sun H."/>
            <person name="Tunlid A."/>
            <person name="Henrissat B."/>
            <person name="Grigoriev I.V."/>
            <person name="Hibbett D.S."/>
            <person name="Martin F."/>
        </authorList>
    </citation>
    <scope>NUCLEOTIDE SEQUENCE [LARGE SCALE GENOMIC DNA]</scope>
    <source>
        <strain evidence="2">Foug A</strain>
    </source>
</reference>
<keyword evidence="2" id="KW-1185">Reference proteome</keyword>
<sequence length="164" mass="19124">MAVDKLHKAWAELDQLERHLAERFSYIHQTTRAQKVEIDDMAKGRPPAIHRLLQNYFRRFLSFASQTQSVKTRTTLLVRRDLEPPNSPNFWTSVKLFWTFGSVLDPDDRSDVYDKCYVHYWTLFLLTRTAGVPLSSIIFENTKEYTESSSSRSTTAALPFSESR</sequence>
<organism evidence="1 2">
    <name type="scientific">Scleroderma citrinum Foug A</name>
    <dbReference type="NCBI Taxonomy" id="1036808"/>
    <lineage>
        <taxon>Eukaryota</taxon>
        <taxon>Fungi</taxon>
        <taxon>Dikarya</taxon>
        <taxon>Basidiomycota</taxon>
        <taxon>Agaricomycotina</taxon>
        <taxon>Agaricomycetes</taxon>
        <taxon>Agaricomycetidae</taxon>
        <taxon>Boletales</taxon>
        <taxon>Sclerodermatineae</taxon>
        <taxon>Sclerodermataceae</taxon>
        <taxon>Scleroderma</taxon>
    </lineage>
</organism>
<dbReference type="HOGENOM" id="CLU_1620025_0_0_1"/>
<proteinExistence type="predicted"/>
<name>A0A0C3DKA5_9AGAM</name>
<dbReference type="OrthoDB" id="2269034at2759"/>
<dbReference type="Proteomes" id="UP000053989">
    <property type="component" value="Unassembled WGS sequence"/>
</dbReference>
<reference evidence="1 2" key="1">
    <citation type="submission" date="2014-04" db="EMBL/GenBank/DDBJ databases">
        <authorList>
            <consortium name="DOE Joint Genome Institute"/>
            <person name="Kuo A."/>
            <person name="Kohler A."/>
            <person name="Nagy L.G."/>
            <person name="Floudas D."/>
            <person name="Copeland A."/>
            <person name="Barry K.W."/>
            <person name="Cichocki N."/>
            <person name="Veneault-Fourrey C."/>
            <person name="LaButti K."/>
            <person name="Lindquist E.A."/>
            <person name="Lipzen A."/>
            <person name="Lundell T."/>
            <person name="Morin E."/>
            <person name="Murat C."/>
            <person name="Sun H."/>
            <person name="Tunlid A."/>
            <person name="Henrissat B."/>
            <person name="Grigoriev I.V."/>
            <person name="Hibbett D.S."/>
            <person name="Martin F."/>
            <person name="Nordberg H.P."/>
            <person name="Cantor M.N."/>
            <person name="Hua S.X."/>
        </authorList>
    </citation>
    <scope>NUCLEOTIDE SEQUENCE [LARGE SCALE GENOMIC DNA]</scope>
    <source>
        <strain evidence="1 2">Foug A</strain>
    </source>
</reference>
<protein>
    <submittedName>
        <fullName evidence="1">Uncharacterized protein</fullName>
    </submittedName>
</protein>
<evidence type="ECO:0000313" key="1">
    <source>
        <dbReference type="EMBL" id="KIM56749.1"/>
    </source>
</evidence>
<evidence type="ECO:0000313" key="2">
    <source>
        <dbReference type="Proteomes" id="UP000053989"/>
    </source>
</evidence>
<dbReference type="InParanoid" id="A0A0C3DKA5"/>
<dbReference type="AlphaFoldDB" id="A0A0C3DKA5"/>
<accession>A0A0C3DKA5</accession>